<comment type="caution">
    <text evidence="1">The sequence shown here is derived from an EMBL/GenBank/DDBJ whole genome shotgun (WGS) entry which is preliminary data.</text>
</comment>
<reference evidence="1 2" key="1">
    <citation type="journal article" date="2022" name="bioRxiv">
        <title>The genome of the oomycete Peronosclerospora sorghi, a cosmopolitan pathogen of maize and sorghum, is inflated with dispersed pseudogenes.</title>
        <authorList>
            <person name="Fletcher K."/>
            <person name="Martin F."/>
            <person name="Isakeit T."/>
            <person name="Cavanaugh K."/>
            <person name="Magill C."/>
            <person name="Michelmore R."/>
        </authorList>
    </citation>
    <scope>NUCLEOTIDE SEQUENCE [LARGE SCALE GENOMIC DNA]</scope>
    <source>
        <strain evidence="1">P6</strain>
    </source>
</reference>
<proteinExistence type="predicted"/>
<name>A0ACC0VS81_9STRA</name>
<evidence type="ECO:0000313" key="1">
    <source>
        <dbReference type="EMBL" id="KAI9909353.1"/>
    </source>
</evidence>
<dbReference type="Proteomes" id="UP001163321">
    <property type="component" value="Chromosome 7"/>
</dbReference>
<keyword evidence="2" id="KW-1185">Reference proteome</keyword>
<protein>
    <submittedName>
        <fullName evidence="1">Uncharacterized protein</fullName>
    </submittedName>
</protein>
<dbReference type="EMBL" id="CM047586">
    <property type="protein sequence ID" value="KAI9909353.1"/>
    <property type="molecule type" value="Genomic_DNA"/>
</dbReference>
<evidence type="ECO:0000313" key="2">
    <source>
        <dbReference type="Proteomes" id="UP001163321"/>
    </source>
</evidence>
<gene>
    <name evidence="1" type="ORF">PsorP6_015289</name>
</gene>
<accession>A0ACC0VS81</accession>
<organism evidence="1 2">
    <name type="scientific">Peronosclerospora sorghi</name>
    <dbReference type="NCBI Taxonomy" id="230839"/>
    <lineage>
        <taxon>Eukaryota</taxon>
        <taxon>Sar</taxon>
        <taxon>Stramenopiles</taxon>
        <taxon>Oomycota</taxon>
        <taxon>Peronosporomycetes</taxon>
        <taxon>Peronosporales</taxon>
        <taxon>Peronosporaceae</taxon>
        <taxon>Peronosclerospora</taxon>
    </lineage>
</organism>
<sequence length="327" mass="35701">MKQLRHTNVSSCPILTLENVVYPTQEQTAEGRSQTMRLRGFHLLSALNSFSTEDSVITPDGITKVESSSEHINYVKQWTLTSSFGLTAIKAIDLSLSGTVYVSYLSDPSIEAIGFVNVSGNSRSTVDAVTVSNEVDFVFHAEVSVKESKPISSGYLLTEIFLATPNSLAKVTSEHSAQVVVEDEVLRKDSKIRNMKITARDTSAVYVSLPETDLKLRKLSLETFQDASIEFKAKSVSPWQELDLKAEKSSEIKLLTSSVETSSLNLESGGFDSKICISAKEVIAVRDGVDGRDSISIPNSSYKHKTNGTSSCKESGFPARDASKIIR</sequence>